<gene>
    <name evidence="4" type="ORF">ADUPG1_013498</name>
</gene>
<sequence length="297" mass="33431">MSDRKFISQSARKAFSSMSGRGTDDSLLIDAFTSCKSNEAIQEMKLAYAALFGYSLKKSIISETSGSFRTLLKALTDEKYYYICKKINAACSGLGTNEDCLIELLCLLDNDEIKKLKDSYKHFYPSIPSLEWHVIAETSGWREEGSVRNRTLVSEDCEKITKEEARSSTNESFWLEFLCTRSFGHIKLVIERVKSEGFHISDVIRKEFSGRCVTAFLLLVDRAQGKDRAVARLLHHALKGGNEASLVRLVALYFPLGSQLCFEYRLKYGTELVTDIGETTGGSFQRLILSLLSCVEK</sequence>
<dbReference type="Pfam" id="PF00191">
    <property type="entry name" value="Annexin"/>
    <property type="match status" value="2"/>
</dbReference>
<keyword evidence="2" id="KW-0677">Repeat</keyword>
<evidence type="ECO:0000313" key="5">
    <source>
        <dbReference type="Proteomes" id="UP001057375"/>
    </source>
</evidence>
<comment type="similarity">
    <text evidence="1">Belongs to the annexin family.</text>
</comment>
<comment type="caution">
    <text evidence="4">The sequence shown here is derived from an EMBL/GenBank/DDBJ whole genome shotgun (WGS) entry which is preliminary data.</text>
</comment>
<dbReference type="PANTHER" id="PTHR10502">
    <property type="entry name" value="ANNEXIN"/>
    <property type="match status" value="1"/>
</dbReference>
<evidence type="ECO:0000256" key="3">
    <source>
        <dbReference type="ARBA" id="ARBA00023216"/>
    </source>
</evidence>
<evidence type="ECO:0000256" key="2">
    <source>
        <dbReference type="ARBA" id="ARBA00022737"/>
    </source>
</evidence>
<dbReference type="SMART" id="SM00335">
    <property type="entry name" value="ANX"/>
    <property type="match status" value="3"/>
</dbReference>
<dbReference type="PANTHER" id="PTHR10502:SF102">
    <property type="entry name" value="ANNEXIN B11"/>
    <property type="match status" value="1"/>
</dbReference>
<dbReference type="InterPro" id="IPR018502">
    <property type="entry name" value="Annexin_repeat"/>
</dbReference>
<reference evidence="4" key="1">
    <citation type="submission" date="2022-03" db="EMBL/GenBank/DDBJ databases">
        <title>Draft genome sequence of Aduncisulcus paluster, a free-living microaerophilic Fornicata.</title>
        <authorList>
            <person name="Yuyama I."/>
            <person name="Kume K."/>
            <person name="Tamura T."/>
            <person name="Inagaki Y."/>
            <person name="Hashimoto T."/>
        </authorList>
    </citation>
    <scope>NUCLEOTIDE SEQUENCE</scope>
    <source>
        <strain evidence="4">NY0171</strain>
    </source>
</reference>
<dbReference type="Proteomes" id="UP001057375">
    <property type="component" value="Unassembled WGS sequence"/>
</dbReference>
<protein>
    <submittedName>
        <fullName evidence="4">Annexin like protein</fullName>
    </submittedName>
</protein>
<dbReference type="Gene3D" id="1.10.220.10">
    <property type="entry name" value="Annexin"/>
    <property type="match status" value="4"/>
</dbReference>
<keyword evidence="3" id="KW-0041">Annexin</keyword>
<name>A0ABQ5K7X4_9EUKA</name>
<dbReference type="PRINTS" id="PR00196">
    <property type="entry name" value="ANNEXIN"/>
</dbReference>
<evidence type="ECO:0000256" key="1">
    <source>
        <dbReference type="ARBA" id="ARBA00007831"/>
    </source>
</evidence>
<dbReference type="PROSITE" id="PS51897">
    <property type="entry name" value="ANNEXIN_2"/>
    <property type="match status" value="1"/>
</dbReference>
<dbReference type="InterPro" id="IPR037104">
    <property type="entry name" value="Annexin_sf"/>
</dbReference>
<proteinExistence type="inferred from homology"/>
<dbReference type="EMBL" id="BQXS01012681">
    <property type="protein sequence ID" value="GKT26830.1"/>
    <property type="molecule type" value="Genomic_DNA"/>
</dbReference>
<accession>A0ABQ5K7X4</accession>
<dbReference type="SUPFAM" id="SSF47874">
    <property type="entry name" value="Annexin"/>
    <property type="match status" value="1"/>
</dbReference>
<organism evidence="4 5">
    <name type="scientific">Aduncisulcus paluster</name>
    <dbReference type="NCBI Taxonomy" id="2918883"/>
    <lineage>
        <taxon>Eukaryota</taxon>
        <taxon>Metamonada</taxon>
        <taxon>Carpediemonas-like organisms</taxon>
        <taxon>Aduncisulcus</taxon>
    </lineage>
</organism>
<dbReference type="InterPro" id="IPR001464">
    <property type="entry name" value="Annexin"/>
</dbReference>
<keyword evidence="5" id="KW-1185">Reference proteome</keyword>
<evidence type="ECO:0000313" key="4">
    <source>
        <dbReference type="EMBL" id="GKT26830.1"/>
    </source>
</evidence>